<accession>A0A498PRE5</accession>
<proteinExistence type="predicted"/>
<gene>
    <name evidence="2" type="ORF">LAUMK136_00773</name>
</gene>
<dbReference type="InterPro" id="IPR002938">
    <property type="entry name" value="FAD-bd"/>
</dbReference>
<evidence type="ECO:0000313" key="2">
    <source>
        <dbReference type="EMBL" id="VBA34630.1"/>
    </source>
</evidence>
<dbReference type="Gene3D" id="3.50.50.60">
    <property type="entry name" value="FAD/NAD(P)-binding domain"/>
    <property type="match status" value="1"/>
</dbReference>
<dbReference type="NCBIfam" id="NF005761">
    <property type="entry name" value="PRK07588.1"/>
    <property type="match status" value="1"/>
</dbReference>
<keyword evidence="3" id="KW-1185">Reference proteome</keyword>
<evidence type="ECO:0000313" key="3">
    <source>
        <dbReference type="Proteomes" id="UP000273307"/>
    </source>
</evidence>
<dbReference type="PANTHER" id="PTHR46865:SF8">
    <property type="entry name" value="POSSIBLE OXIDOREDUCTASE"/>
    <property type="match status" value="1"/>
</dbReference>
<keyword evidence="2" id="KW-0503">Monooxygenase</keyword>
<dbReference type="InterPro" id="IPR051704">
    <property type="entry name" value="FAD_aromatic-hydroxylase"/>
</dbReference>
<dbReference type="Proteomes" id="UP000273307">
    <property type="component" value="Unassembled WGS sequence"/>
</dbReference>
<dbReference type="EC" id="1.14.13.114" evidence="2"/>
<dbReference type="SUPFAM" id="SSF51905">
    <property type="entry name" value="FAD/NAD(P)-binding domain"/>
    <property type="match status" value="1"/>
</dbReference>
<evidence type="ECO:0000259" key="1">
    <source>
        <dbReference type="Pfam" id="PF01494"/>
    </source>
</evidence>
<dbReference type="Pfam" id="PF01494">
    <property type="entry name" value="FAD_binding_3"/>
    <property type="match status" value="1"/>
</dbReference>
<sequence length="421" mass="46448">MSFGALNAWGNCLNRLVATGACGPRSAARQNRCMRIAINGAGIAGVALAHWLHRIGHTPTVIEQAPRFRTGGYLIDFWGVGYQVAKRMGIEEAVRAAGYHVECLRSVGPGAEIKADVNVAVFRRMFGADLISLPRGDLAAAMYATVESKVETIFGDSITTVDQHDDGVRLTFQSSAARDFDLVIGADGLHSNVRRLVFGPEQSYEHYLGCKVAAWVVDGYRPRDELSYVTYNTPGRQVGRFALRGDRTMFVFIFRAARDRVDETPKDQLRNEFSECGWECPQILATLDEVDDLYFDVVSQIRMESWSRDRVLLIGDAAGCISLLGGEGTGLAITEAYVLAGELARAGGDHQRAFNVYEQRLRPFVTGKQAGAARLIGFFVTRTRFGLWFRNVAMRAVNFRPLGTLLAGSVRDDFELPDYGI</sequence>
<dbReference type="GO" id="GO:0043731">
    <property type="term" value="F:6-hydroxynicotinate 3-monooxygenase activity"/>
    <property type="evidence" value="ECO:0007669"/>
    <property type="project" value="UniProtKB-EC"/>
</dbReference>
<dbReference type="PANTHER" id="PTHR46865">
    <property type="entry name" value="OXIDOREDUCTASE-RELATED"/>
    <property type="match status" value="1"/>
</dbReference>
<dbReference type="PRINTS" id="PR00420">
    <property type="entry name" value="RNGMNOXGNASE"/>
</dbReference>
<dbReference type="EMBL" id="UPHP01000019">
    <property type="protein sequence ID" value="VBA34630.1"/>
    <property type="molecule type" value="Genomic_DNA"/>
</dbReference>
<name>A0A498PRE5_9MYCO</name>
<dbReference type="AlphaFoldDB" id="A0A498PRE5"/>
<reference evidence="2 3" key="1">
    <citation type="submission" date="2018-09" db="EMBL/GenBank/DDBJ databases">
        <authorList>
            <person name="Tagini F."/>
        </authorList>
    </citation>
    <scope>NUCLEOTIDE SEQUENCE [LARGE SCALE GENOMIC DNA]</scope>
    <source>
        <strain evidence="2 3">MK136</strain>
    </source>
</reference>
<dbReference type="Gene3D" id="3.30.9.10">
    <property type="entry name" value="D-Amino Acid Oxidase, subunit A, domain 2"/>
    <property type="match status" value="1"/>
</dbReference>
<dbReference type="GO" id="GO:0071949">
    <property type="term" value="F:FAD binding"/>
    <property type="evidence" value="ECO:0007669"/>
    <property type="project" value="InterPro"/>
</dbReference>
<keyword evidence="2" id="KW-0560">Oxidoreductase</keyword>
<protein>
    <submittedName>
        <fullName evidence="2">6-hydroxynicotinate 3-monooxygenase</fullName>
        <ecNumber evidence="2">1.14.13.114</ecNumber>
    </submittedName>
</protein>
<dbReference type="InterPro" id="IPR036188">
    <property type="entry name" value="FAD/NAD-bd_sf"/>
</dbReference>
<organism evidence="2 3">
    <name type="scientific">Mycobacterium attenuatum</name>
    <dbReference type="NCBI Taxonomy" id="2341086"/>
    <lineage>
        <taxon>Bacteria</taxon>
        <taxon>Bacillati</taxon>
        <taxon>Actinomycetota</taxon>
        <taxon>Actinomycetes</taxon>
        <taxon>Mycobacteriales</taxon>
        <taxon>Mycobacteriaceae</taxon>
        <taxon>Mycobacterium</taxon>
    </lineage>
</organism>
<feature type="domain" description="FAD-binding" evidence="1">
    <location>
        <begin position="36"/>
        <end position="363"/>
    </location>
</feature>